<keyword evidence="3" id="KW-1185">Reference proteome</keyword>
<dbReference type="InterPro" id="IPR007791">
    <property type="entry name" value="DjlA_N"/>
</dbReference>
<dbReference type="SUPFAM" id="SSF158682">
    <property type="entry name" value="TerB-like"/>
    <property type="match status" value="1"/>
</dbReference>
<evidence type="ECO:0000259" key="1">
    <source>
        <dbReference type="Pfam" id="PF05099"/>
    </source>
</evidence>
<sequence>MPFSDLFNSENIQKNRGHFSAIVRVAHADGNITEKEQNFLDKLAVALQISKEEYEEILENPSKYPINAPYLYIERLEALYKLARIVHRDHQLGDLQEHLLVKFALALGFTPGNVNYIVDKALKLVDLAVDEETFLYEMKNMYK</sequence>
<evidence type="ECO:0000313" key="3">
    <source>
        <dbReference type="Proteomes" id="UP000257136"/>
    </source>
</evidence>
<dbReference type="AlphaFoldDB" id="A0A3E0ESD0"/>
<evidence type="ECO:0000313" key="2">
    <source>
        <dbReference type="EMBL" id="REH00057.1"/>
    </source>
</evidence>
<dbReference type="OrthoDB" id="981083at2"/>
<dbReference type="InterPro" id="IPR029024">
    <property type="entry name" value="TerB-like"/>
</dbReference>
<comment type="caution">
    <text evidence="2">The sequence shown here is derived from an EMBL/GenBank/DDBJ whole genome shotgun (WGS) entry which is preliminary data.</text>
</comment>
<reference evidence="2 3" key="1">
    <citation type="submission" date="2018-08" db="EMBL/GenBank/DDBJ databases">
        <title>Genomic Encyclopedia of Archaeal and Bacterial Type Strains, Phase II (KMG-II): from individual species to whole genera.</title>
        <authorList>
            <person name="Goeker M."/>
        </authorList>
    </citation>
    <scope>NUCLEOTIDE SEQUENCE [LARGE SCALE GENOMIC DNA]</scope>
    <source>
        <strain evidence="2 3">DSM 100880</strain>
    </source>
</reference>
<accession>A0A3E0ESD0</accession>
<dbReference type="CDD" id="cd07177">
    <property type="entry name" value="terB_like"/>
    <property type="match status" value="1"/>
</dbReference>
<dbReference type="EMBL" id="QUNI01000003">
    <property type="protein sequence ID" value="REH00057.1"/>
    <property type="molecule type" value="Genomic_DNA"/>
</dbReference>
<proteinExistence type="predicted"/>
<name>A0A3E0ESD0_9FLAO</name>
<feature type="domain" description="Co-chaperone DjlA N-terminal" evidence="1">
    <location>
        <begin position="20"/>
        <end position="57"/>
    </location>
</feature>
<dbReference type="Pfam" id="PF05099">
    <property type="entry name" value="TerB"/>
    <property type="match status" value="1"/>
</dbReference>
<dbReference type="Proteomes" id="UP000257136">
    <property type="component" value="Unassembled WGS sequence"/>
</dbReference>
<dbReference type="RefSeq" id="WP_115811101.1">
    <property type="nucleotide sequence ID" value="NZ_QUNI01000003.1"/>
</dbReference>
<protein>
    <submittedName>
        <fullName evidence="2">Tellurite resistance protein TerB</fullName>
    </submittedName>
</protein>
<gene>
    <name evidence="2" type="ORF">C8P67_10324</name>
</gene>
<dbReference type="Gene3D" id="1.10.3680.10">
    <property type="entry name" value="TerB-like"/>
    <property type="match status" value="1"/>
</dbReference>
<organism evidence="2 3">
    <name type="scientific">Flavobacterium aquicola</name>
    <dbReference type="NCBI Taxonomy" id="1682742"/>
    <lineage>
        <taxon>Bacteria</taxon>
        <taxon>Pseudomonadati</taxon>
        <taxon>Bacteroidota</taxon>
        <taxon>Flavobacteriia</taxon>
        <taxon>Flavobacteriales</taxon>
        <taxon>Flavobacteriaceae</taxon>
        <taxon>Flavobacterium</taxon>
    </lineage>
</organism>